<dbReference type="RefSeq" id="WP_259394384.1">
    <property type="nucleotide sequence ID" value="NZ_JACJHT010000020.1"/>
</dbReference>
<dbReference type="AlphaFoldDB" id="A0A7W3NH42"/>
<sequence length="227" mass="26350">MLDYIRLDWDLPILPQLPNGFKSAAILFHPFIQMPYGWEKSKRENPYQHIYPSDEEMINLGEPISWKEVMSKINLKSYKELSLALQTSTYAIRYKYKRKDLANLLNSYLEITPDLYYPDSDRTSLFIVNSLLKVLCSKEANTLYFSEPIHDTNGSFEVRDMSPLKIGNLSPNDLVITDENMDFAFMSIYDSFTTLLLAKDINIENTIKSVNLEALICDKETSLSWFL</sequence>
<reference evidence="1" key="1">
    <citation type="submission" date="2020-08" db="EMBL/GenBank/DDBJ databases">
        <title>Functional genomics of gut bacteria from endangered species of beetles.</title>
        <authorList>
            <person name="Carlos-Shanley C."/>
        </authorList>
    </citation>
    <scope>NUCLEOTIDE SEQUENCE [LARGE SCALE GENOMIC DNA]</scope>
    <source>
        <strain evidence="1">S00060</strain>
    </source>
</reference>
<organism evidence="1 2">
    <name type="scientific">Priestia aryabhattai</name>
    <name type="common">Bacillus aryabhattai</name>
    <dbReference type="NCBI Taxonomy" id="412384"/>
    <lineage>
        <taxon>Bacteria</taxon>
        <taxon>Bacillati</taxon>
        <taxon>Bacillota</taxon>
        <taxon>Bacilli</taxon>
        <taxon>Bacillales</taxon>
        <taxon>Bacillaceae</taxon>
        <taxon>Priestia</taxon>
    </lineage>
</organism>
<dbReference type="EMBL" id="JACJHT010000020">
    <property type="protein sequence ID" value="MBA9042909.1"/>
    <property type="molecule type" value="Genomic_DNA"/>
</dbReference>
<comment type="caution">
    <text evidence="1">The sequence shown here is derived from an EMBL/GenBank/DDBJ whole genome shotgun (WGS) entry which is preliminary data.</text>
</comment>
<proteinExistence type="predicted"/>
<evidence type="ECO:0000313" key="2">
    <source>
        <dbReference type="Proteomes" id="UP000543174"/>
    </source>
</evidence>
<accession>A0A7W3NH42</accession>
<evidence type="ECO:0000313" key="1">
    <source>
        <dbReference type="EMBL" id="MBA9042909.1"/>
    </source>
</evidence>
<gene>
    <name evidence="1" type="ORF">HNP21_006087</name>
</gene>
<name>A0A7W3NH42_PRIAR</name>
<dbReference type="InterPro" id="IPR024250">
    <property type="entry name" value="DUF2711"/>
</dbReference>
<keyword evidence="2" id="KW-1185">Reference proteome</keyword>
<dbReference type="Proteomes" id="UP000543174">
    <property type="component" value="Unassembled WGS sequence"/>
</dbReference>
<protein>
    <submittedName>
        <fullName evidence="1">Antitoxin component of MazEF toxin-antitoxin module</fullName>
    </submittedName>
</protein>
<dbReference type="Pfam" id="PF10924">
    <property type="entry name" value="DUF2711"/>
    <property type="match status" value="1"/>
</dbReference>